<keyword evidence="1" id="KW-0544">Nucleosome core</keyword>
<dbReference type="Pfam" id="PF00125">
    <property type="entry name" value="Histone"/>
    <property type="match status" value="1"/>
</dbReference>
<dbReference type="CDD" id="cd00074">
    <property type="entry name" value="HFD_H2A"/>
    <property type="match status" value="1"/>
</dbReference>
<dbReference type="InterPro" id="IPR007125">
    <property type="entry name" value="H2A/H2B/H3"/>
</dbReference>
<evidence type="ECO:0000313" key="4">
    <source>
        <dbReference type="Proteomes" id="UP000308365"/>
    </source>
</evidence>
<dbReference type="InterPro" id="IPR009072">
    <property type="entry name" value="Histone-fold"/>
</dbReference>
<evidence type="ECO:0000259" key="2">
    <source>
        <dbReference type="Pfam" id="PF00125"/>
    </source>
</evidence>
<protein>
    <recommendedName>
        <fullName evidence="1">Histone H2A</fullName>
    </recommendedName>
</protein>
<name>A0A4U1F701_MONMO</name>
<proteinExistence type="inferred from homology"/>
<dbReference type="EMBL" id="RWIC01000361">
    <property type="protein sequence ID" value="TKC44897.1"/>
    <property type="molecule type" value="Genomic_DNA"/>
</dbReference>
<dbReference type="GO" id="GO:0030527">
    <property type="term" value="F:structural constituent of chromatin"/>
    <property type="evidence" value="ECO:0007669"/>
    <property type="project" value="InterPro"/>
</dbReference>
<dbReference type="Proteomes" id="UP000308365">
    <property type="component" value="Unassembled WGS sequence"/>
</dbReference>
<comment type="subunit">
    <text evidence="1">The nucleosome is a histone octamer containing two molecules each of H2A, H2B, H3 and H4 assembled in one H3-H4 heterotetramer and two H2A-H2B heterodimers. The octamer wraps approximately 147 bp of DNA.</text>
</comment>
<feature type="domain" description="Core Histone H2A/H2B/H3" evidence="2">
    <location>
        <begin position="21"/>
        <end position="67"/>
    </location>
</feature>
<dbReference type="AlphaFoldDB" id="A0A4U1F701"/>
<sequence length="138" mass="15247">MCVGMVNKVGKPSVKGNYAERLAAGLPVYLAAVLESITAQILELAGNVCRDNKKTRIIPCHLQLAVRNDEELNNLLGGVTHSGWRLDEHLRRAAAQEDREPPSQNAGQVIHVEVTVEQSKRLVKEDTKGSFQSHVNYH</sequence>
<dbReference type="GO" id="GO:0000786">
    <property type="term" value="C:nucleosome"/>
    <property type="evidence" value="ECO:0007669"/>
    <property type="project" value="UniProtKB-KW"/>
</dbReference>
<dbReference type="Gene3D" id="1.10.20.10">
    <property type="entry name" value="Histone, subunit A"/>
    <property type="match status" value="1"/>
</dbReference>
<dbReference type="GO" id="GO:0003677">
    <property type="term" value="F:DNA binding"/>
    <property type="evidence" value="ECO:0007669"/>
    <property type="project" value="UniProtKB-KW"/>
</dbReference>
<dbReference type="SUPFAM" id="SSF47113">
    <property type="entry name" value="Histone-fold"/>
    <property type="match status" value="1"/>
</dbReference>
<accession>A0A4U1F701</accession>
<keyword evidence="1" id="KW-0539">Nucleus</keyword>
<dbReference type="SMART" id="SM00414">
    <property type="entry name" value="H2A"/>
    <property type="match status" value="1"/>
</dbReference>
<dbReference type="InterPro" id="IPR002119">
    <property type="entry name" value="Histone_H2A"/>
</dbReference>
<dbReference type="PANTHER" id="PTHR23430">
    <property type="entry name" value="HISTONE H2A"/>
    <property type="match status" value="1"/>
</dbReference>
<evidence type="ECO:0000256" key="1">
    <source>
        <dbReference type="RuleBase" id="RU003767"/>
    </source>
</evidence>
<evidence type="ECO:0000313" key="3">
    <source>
        <dbReference type="EMBL" id="TKC44897.1"/>
    </source>
</evidence>
<keyword evidence="1" id="KW-0238">DNA-binding</keyword>
<reference evidence="4" key="1">
    <citation type="journal article" date="2019" name="IScience">
        <title>Narwhal Genome Reveals Long-Term Low Genetic Diversity despite Current Large Abundance Size.</title>
        <authorList>
            <person name="Westbury M.V."/>
            <person name="Petersen B."/>
            <person name="Garde E."/>
            <person name="Heide-Jorgensen M.P."/>
            <person name="Lorenzen E.D."/>
        </authorList>
    </citation>
    <scope>NUCLEOTIDE SEQUENCE [LARGE SCALE GENOMIC DNA]</scope>
</reference>
<keyword evidence="1" id="KW-0158">Chromosome</keyword>
<comment type="similarity">
    <text evidence="1">Belongs to the histone H2A family.</text>
</comment>
<dbReference type="GO" id="GO:0005634">
    <property type="term" value="C:nucleus"/>
    <property type="evidence" value="ECO:0007669"/>
    <property type="project" value="UniProtKB-SubCell"/>
</dbReference>
<gene>
    <name evidence="3" type="ORF">EI555_002589</name>
</gene>
<comment type="subcellular location">
    <subcellularLocation>
        <location evidence="1">Nucleus</location>
    </subcellularLocation>
</comment>
<dbReference type="PRINTS" id="PR00620">
    <property type="entry name" value="HISTONEH2A"/>
</dbReference>
<comment type="caution">
    <text evidence="3">The sequence shown here is derived from an EMBL/GenBank/DDBJ whole genome shotgun (WGS) entry which is preliminary data.</text>
</comment>
<dbReference type="GO" id="GO:0046982">
    <property type="term" value="F:protein heterodimerization activity"/>
    <property type="evidence" value="ECO:0007669"/>
    <property type="project" value="InterPro"/>
</dbReference>
<organism evidence="3 4">
    <name type="scientific">Monodon monoceros</name>
    <name type="common">Narwhal</name>
    <name type="synonym">Ceratodon monodon</name>
    <dbReference type="NCBI Taxonomy" id="40151"/>
    <lineage>
        <taxon>Eukaryota</taxon>
        <taxon>Metazoa</taxon>
        <taxon>Chordata</taxon>
        <taxon>Craniata</taxon>
        <taxon>Vertebrata</taxon>
        <taxon>Euteleostomi</taxon>
        <taxon>Mammalia</taxon>
        <taxon>Eutheria</taxon>
        <taxon>Laurasiatheria</taxon>
        <taxon>Artiodactyla</taxon>
        <taxon>Whippomorpha</taxon>
        <taxon>Cetacea</taxon>
        <taxon>Odontoceti</taxon>
        <taxon>Monodontidae</taxon>
        <taxon>Monodon</taxon>
    </lineage>
</organism>